<protein>
    <submittedName>
        <fullName evidence="1">Uncharacterized protein</fullName>
    </submittedName>
</protein>
<reference evidence="1 2" key="1">
    <citation type="submission" date="2016-10" db="EMBL/GenBank/DDBJ databases">
        <authorList>
            <person name="de Groot N.N."/>
        </authorList>
    </citation>
    <scope>NUCLEOTIDE SEQUENCE [LARGE SCALE GENOMIC DNA]</scope>
    <source>
        <strain evidence="1 2">CGMCC 1.3702</strain>
    </source>
</reference>
<evidence type="ECO:0000313" key="1">
    <source>
        <dbReference type="EMBL" id="SFB22173.1"/>
    </source>
</evidence>
<keyword evidence="2" id="KW-1185">Reference proteome</keyword>
<name>A0A1I0ZD85_9BACI</name>
<dbReference type="EMBL" id="FOJW01000010">
    <property type="protein sequence ID" value="SFB22173.1"/>
    <property type="molecule type" value="Genomic_DNA"/>
</dbReference>
<evidence type="ECO:0000313" key="2">
    <source>
        <dbReference type="Proteomes" id="UP000198642"/>
    </source>
</evidence>
<accession>A0A1I0ZD85</accession>
<sequence>MASDFIEDSRINFIAWKDNEENHVLSAFQPEGDYTDPYGQIWDIRGDFSILDLSVNEQYDITYDNFRTPLQDSIALFTLITDVILSSMQNPAMNSLESTPPTHVGDAGHGSLHKKNSLTSMIITGTNTVLSMNAWWILENG</sequence>
<organism evidence="1 2">
    <name type="scientific">Lentibacillus halodurans</name>
    <dbReference type="NCBI Taxonomy" id="237679"/>
    <lineage>
        <taxon>Bacteria</taxon>
        <taxon>Bacillati</taxon>
        <taxon>Bacillota</taxon>
        <taxon>Bacilli</taxon>
        <taxon>Bacillales</taxon>
        <taxon>Bacillaceae</taxon>
        <taxon>Lentibacillus</taxon>
    </lineage>
</organism>
<dbReference type="STRING" id="237679.SAMN04488072_11067"/>
<proteinExistence type="predicted"/>
<gene>
    <name evidence="1" type="ORF">SAMN04488072_11067</name>
</gene>
<dbReference type="Proteomes" id="UP000198642">
    <property type="component" value="Unassembled WGS sequence"/>
</dbReference>
<dbReference type="AlphaFoldDB" id="A0A1I0ZD85"/>